<keyword evidence="2" id="KW-1185">Reference proteome</keyword>
<dbReference type="RefSeq" id="WP_372428478.1">
    <property type="nucleotide sequence ID" value="NZ_JBGOGF010000026.1"/>
</dbReference>
<comment type="caution">
    <text evidence="1">The sequence shown here is derived from an EMBL/GenBank/DDBJ whole genome shotgun (WGS) entry which is preliminary data.</text>
</comment>
<organism evidence="1 2">
    <name type="scientific">Rufibacter glacialis</name>
    <dbReference type="NCBI Taxonomy" id="1259555"/>
    <lineage>
        <taxon>Bacteria</taxon>
        <taxon>Pseudomonadati</taxon>
        <taxon>Bacteroidota</taxon>
        <taxon>Cytophagia</taxon>
        <taxon>Cytophagales</taxon>
        <taxon>Hymenobacteraceae</taxon>
        <taxon>Rufibacter</taxon>
    </lineage>
</organism>
<evidence type="ECO:0000313" key="2">
    <source>
        <dbReference type="Proteomes" id="UP001570846"/>
    </source>
</evidence>
<reference evidence="1 2" key="1">
    <citation type="submission" date="2024-08" db="EMBL/GenBank/DDBJ databases">
        <authorList>
            <person name="Wei W."/>
        </authorList>
    </citation>
    <scope>NUCLEOTIDE SEQUENCE [LARGE SCALE GENOMIC DNA]</scope>
    <source>
        <strain evidence="1 2">XU2</strain>
    </source>
</reference>
<evidence type="ECO:0000313" key="1">
    <source>
        <dbReference type="EMBL" id="MFA1773829.1"/>
    </source>
</evidence>
<protein>
    <submittedName>
        <fullName evidence="1">Uncharacterized protein</fullName>
    </submittedName>
</protein>
<feature type="non-terminal residue" evidence="1">
    <location>
        <position position="1"/>
    </location>
</feature>
<dbReference type="EMBL" id="JBGOGF010000026">
    <property type="protein sequence ID" value="MFA1773829.1"/>
    <property type="molecule type" value="Genomic_DNA"/>
</dbReference>
<accession>A0ABV4RL92</accession>
<sequence length="99" mass="11400">RKSPFALKRTGFFVLGFLTCPCSLKVQHLTPPFLSMEPLLFLSLRTKTTWTGDFDRLLCPLLLSGFYLEPFLAKTGHKSRPTAIFKEGYIFYKKSNTLY</sequence>
<name>A0ABV4RL92_9BACT</name>
<dbReference type="Proteomes" id="UP001570846">
    <property type="component" value="Unassembled WGS sequence"/>
</dbReference>
<proteinExistence type="predicted"/>
<gene>
    <name evidence="1" type="ORF">ACD591_21220</name>
</gene>